<dbReference type="PROSITE" id="PS00197">
    <property type="entry name" value="2FE2S_FER_1"/>
    <property type="match status" value="1"/>
</dbReference>
<dbReference type="PANTHER" id="PTHR43112:SF3">
    <property type="entry name" value="FERREDOXIN-2, CHLOROPLASTIC"/>
    <property type="match status" value="1"/>
</dbReference>
<keyword evidence="4" id="KW-0479">Metal-binding</keyword>
<dbReference type="PROSITE" id="PS51085">
    <property type="entry name" value="2FE2S_FER_2"/>
    <property type="match status" value="1"/>
</dbReference>
<evidence type="ECO:0000256" key="7">
    <source>
        <dbReference type="ARBA" id="ARBA00023014"/>
    </source>
</evidence>
<dbReference type="GO" id="GO:0051537">
    <property type="term" value="F:2 iron, 2 sulfur cluster binding"/>
    <property type="evidence" value="ECO:0007669"/>
    <property type="project" value="UniProtKB-KW"/>
</dbReference>
<dbReference type="PANTHER" id="PTHR43112">
    <property type="entry name" value="FERREDOXIN"/>
    <property type="match status" value="1"/>
</dbReference>
<dbReference type="Gene3D" id="3.10.20.30">
    <property type="match status" value="1"/>
</dbReference>
<keyword evidence="6" id="KW-0408">Iron</keyword>
<dbReference type="InterPro" id="IPR006058">
    <property type="entry name" value="2Fe2S_fd_BS"/>
</dbReference>
<dbReference type="GO" id="GO:0046872">
    <property type="term" value="F:metal ion binding"/>
    <property type="evidence" value="ECO:0007669"/>
    <property type="project" value="UniProtKB-KW"/>
</dbReference>
<gene>
    <name evidence="10" type="ORF">JCM19274_40</name>
</gene>
<keyword evidence="5" id="KW-0249">Electron transport</keyword>
<dbReference type="CDD" id="cd00207">
    <property type="entry name" value="fer2"/>
    <property type="match status" value="1"/>
</dbReference>
<dbReference type="SUPFAM" id="SSF54292">
    <property type="entry name" value="2Fe-2S ferredoxin-like"/>
    <property type="match status" value="1"/>
</dbReference>
<reference evidence="10" key="1">
    <citation type="journal article" date="2014" name="Genome Announc.">
        <title>Draft Genome Sequences of Marine Flavobacterium Algibacter lectus Strains SS8 and NR4.</title>
        <authorList>
            <person name="Takatani N."/>
            <person name="Nakanishi M."/>
            <person name="Meirelles P."/>
            <person name="Mino S."/>
            <person name="Suda W."/>
            <person name="Oshima K."/>
            <person name="Hattori M."/>
            <person name="Ohkuma M."/>
            <person name="Hosokawa M."/>
            <person name="Miyashita K."/>
            <person name="Thompson F.L."/>
            <person name="Niwa A."/>
            <person name="Sawabe T."/>
            <person name="Sawabe T."/>
        </authorList>
    </citation>
    <scope>NUCLEOTIDE SEQUENCE [LARGE SCALE GENOMIC DNA]</scope>
    <source>
        <strain evidence="10">JCM 19274</strain>
    </source>
</reference>
<proteinExistence type="inferred from homology"/>
<dbReference type="EMBL" id="BBNU01000022">
    <property type="protein sequence ID" value="GAL82142.1"/>
    <property type="molecule type" value="Genomic_DNA"/>
</dbReference>
<comment type="caution">
    <text evidence="10">The sequence shown here is derived from an EMBL/GenBank/DDBJ whole genome shotgun (WGS) entry which is preliminary data.</text>
</comment>
<accession>A0A090X6Z5</accession>
<evidence type="ECO:0000259" key="9">
    <source>
        <dbReference type="PROSITE" id="PS51085"/>
    </source>
</evidence>
<evidence type="ECO:0000256" key="6">
    <source>
        <dbReference type="ARBA" id="ARBA00023004"/>
    </source>
</evidence>
<evidence type="ECO:0000256" key="2">
    <source>
        <dbReference type="ARBA" id="ARBA00022448"/>
    </source>
</evidence>
<dbReference type="InterPro" id="IPR036010">
    <property type="entry name" value="2Fe-2S_ferredoxin-like_sf"/>
</dbReference>
<sequence length="100" mass="10969">MVKDVLTEHDIDENRIHFELFKASKPAEIESDAAVSNGKTKITVTVDDESTTFEMSQKQTILEAALDEDLDAPYSCQGGICSSCLARITEAKPLCAKTIF</sequence>
<evidence type="ECO:0000256" key="4">
    <source>
        <dbReference type="ARBA" id="ARBA00022723"/>
    </source>
</evidence>
<keyword evidence="2" id="KW-0813">Transport</keyword>
<feature type="domain" description="2Fe-2S ferredoxin-type" evidence="9">
    <location>
        <begin position="40"/>
        <end position="100"/>
    </location>
</feature>
<evidence type="ECO:0000256" key="3">
    <source>
        <dbReference type="ARBA" id="ARBA00022714"/>
    </source>
</evidence>
<keyword evidence="7" id="KW-0411">Iron-sulfur</keyword>
<keyword evidence="3" id="KW-0001">2Fe-2S</keyword>
<evidence type="ECO:0000256" key="5">
    <source>
        <dbReference type="ARBA" id="ARBA00022982"/>
    </source>
</evidence>
<dbReference type="InterPro" id="IPR001041">
    <property type="entry name" value="2Fe-2S_ferredoxin-type"/>
</dbReference>
<comment type="cofactor">
    <cofactor evidence="8">
        <name>[2Fe-2S] cluster</name>
        <dbReference type="ChEBI" id="CHEBI:190135"/>
    </cofactor>
</comment>
<evidence type="ECO:0000313" key="11">
    <source>
        <dbReference type="Proteomes" id="UP000029643"/>
    </source>
</evidence>
<dbReference type="Proteomes" id="UP000029643">
    <property type="component" value="Unassembled WGS sequence"/>
</dbReference>
<name>A0A090X6Z5_9FLAO</name>
<dbReference type="Pfam" id="PF00111">
    <property type="entry name" value="Fer2"/>
    <property type="match status" value="1"/>
</dbReference>
<evidence type="ECO:0000313" key="10">
    <source>
        <dbReference type="EMBL" id="GAL82142.1"/>
    </source>
</evidence>
<comment type="similarity">
    <text evidence="1">Belongs to the 2Fe2S plant-type ferredoxin family.</text>
</comment>
<protein>
    <submittedName>
        <fullName evidence="10">Flavodoxin reductases</fullName>
    </submittedName>
</protein>
<evidence type="ECO:0000256" key="8">
    <source>
        <dbReference type="ARBA" id="ARBA00034078"/>
    </source>
</evidence>
<evidence type="ECO:0000256" key="1">
    <source>
        <dbReference type="ARBA" id="ARBA00007874"/>
    </source>
</evidence>
<organism evidence="10 11">
    <name type="scientific">Algibacter lectus</name>
    <dbReference type="NCBI Taxonomy" id="221126"/>
    <lineage>
        <taxon>Bacteria</taxon>
        <taxon>Pseudomonadati</taxon>
        <taxon>Bacteroidota</taxon>
        <taxon>Flavobacteriia</taxon>
        <taxon>Flavobacteriales</taxon>
        <taxon>Flavobacteriaceae</taxon>
        <taxon>Algibacter</taxon>
    </lineage>
</organism>
<dbReference type="InterPro" id="IPR012675">
    <property type="entry name" value="Beta-grasp_dom_sf"/>
</dbReference>
<dbReference type="AlphaFoldDB" id="A0A090X6Z5"/>